<protein>
    <recommendedName>
        <fullName evidence="2">cysteine-S-conjugate beta-lyase</fullName>
        <ecNumber evidence="2">4.4.1.13</ecNumber>
    </recommendedName>
</protein>
<dbReference type="InterPro" id="IPR015422">
    <property type="entry name" value="PyrdxlP-dep_Trfase_small"/>
</dbReference>
<dbReference type="RefSeq" id="WP_145855396.1">
    <property type="nucleotide sequence ID" value="NZ_RPFW01000004.1"/>
</dbReference>
<dbReference type="GO" id="GO:0008483">
    <property type="term" value="F:transaminase activity"/>
    <property type="evidence" value="ECO:0007669"/>
    <property type="project" value="UniProtKB-KW"/>
</dbReference>
<proteinExistence type="inferred from homology"/>
<evidence type="ECO:0000256" key="4">
    <source>
        <dbReference type="ARBA" id="ARBA00023239"/>
    </source>
</evidence>
<dbReference type="SUPFAM" id="SSF53383">
    <property type="entry name" value="PLP-dependent transferases"/>
    <property type="match status" value="1"/>
</dbReference>
<dbReference type="GO" id="GO:0030170">
    <property type="term" value="F:pyridoxal phosphate binding"/>
    <property type="evidence" value="ECO:0007669"/>
    <property type="project" value="InterPro"/>
</dbReference>
<feature type="domain" description="Aminotransferase class I/classII large" evidence="6">
    <location>
        <begin position="57"/>
        <end position="383"/>
    </location>
</feature>
<comment type="cofactor">
    <cofactor evidence="1">
        <name>pyridoxal 5'-phosphate</name>
        <dbReference type="ChEBI" id="CHEBI:597326"/>
    </cofactor>
</comment>
<dbReference type="EC" id="4.4.1.13" evidence="2"/>
<dbReference type="PANTHER" id="PTHR43525">
    <property type="entry name" value="PROTEIN MALY"/>
    <property type="match status" value="1"/>
</dbReference>
<dbReference type="Gene3D" id="3.40.640.10">
    <property type="entry name" value="Type I PLP-dependent aspartate aminotransferase-like (Major domain)"/>
    <property type="match status" value="1"/>
</dbReference>
<dbReference type="CDD" id="cd00609">
    <property type="entry name" value="AAT_like"/>
    <property type="match status" value="1"/>
</dbReference>
<dbReference type="EMBL" id="RPFW01000004">
    <property type="protein sequence ID" value="TVZ03028.1"/>
    <property type="molecule type" value="Genomic_DNA"/>
</dbReference>
<evidence type="ECO:0000256" key="3">
    <source>
        <dbReference type="ARBA" id="ARBA00022898"/>
    </source>
</evidence>
<dbReference type="AlphaFoldDB" id="A0A6P2BVS6"/>
<dbReference type="Gene3D" id="3.90.1150.10">
    <property type="entry name" value="Aspartate Aminotransferase, domain 1"/>
    <property type="match status" value="1"/>
</dbReference>
<evidence type="ECO:0000256" key="2">
    <source>
        <dbReference type="ARBA" id="ARBA00012224"/>
    </source>
</evidence>
<dbReference type="PANTHER" id="PTHR43525:SF2">
    <property type="entry name" value="CYSTATHIONINE BETA-LYASE-RELATED"/>
    <property type="match status" value="1"/>
</dbReference>
<evidence type="ECO:0000259" key="6">
    <source>
        <dbReference type="Pfam" id="PF00155"/>
    </source>
</evidence>
<comment type="similarity">
    <text evidence="5">Belongs to the class-II pyridoxal-phosphate-dependent aminotransferase family. MalY/PatB cystathionine beta-lyase subfamily.</text>
</comment>
<reference evidence="7 8" key="1">
    <citation type="submission" date="2018-11" db="EMBL/GenBank/DDBJ databases">
        <title>Trebonia kvetii gen.nov., sp.nov., a novel acidophilic actinobacterium, and proposal of the new actinobacterial family Treboniaceae fam. nov.</title>
        <authorList>
            <person name="Rapoport D."/>
            <person name="Sagova-Mareckova M."/>
            <person name="Sedlacek I."/>
            <person name="Provaznik J."/>
            <person name="Kralova S."/>
            <person name="Pavlinic D."/>
            <person name="Benes V."/>
            <person name="Kopecky J."/>
        </authorList>
    </citation>
    <scope>NUCLEOTIDE SEQUENCE [LARGE SCALE GENOMIC DNA]</scope>
    <source>
        <strain evidence="7 8">15Tr583</strain>
    </source>
</reference>
<organism evidence="7 8">
    <name type="scientific">Trebonia kvetii</name>
    <dbReference type="NCBI Taxonomy" id="2480626"/>
    <lineage>
        <taxon>Bacteria</taxon>
        <taxon>Bacillati</taxon>
        <taxon>Actinomycetota</taxon>
        <taxon>Actinomycetes</taxon>
        <taxon>Streptosporangiales</taxon>
        <taxon>Treboniaceae</taxon>
        <taxon>Trebonia</taxon>
    </lineage>
</organism>
<sequence length="394" mass="42130">MTSFAEIIDRTTADELRARGSWKWAKGGPGVIGAFVAEMDFGVARPVEEALLGVIERRELGYLSQRASDAMAAACARWQRERYGWEVDPERVRPLPDVITGLAAAISVFSRPGSPVILPTPAYMPFLTWPATLGREIIQVPMAADGGRYVLDLDGIAAAFKRGGHLLVLCNPSNPVGRVYGAEELAAVAGVVEANGGRVFADEIHAPLLYPGGRHIPYASLSEATARHTVTGTAASKGWNLPGLKCAQLVLSNDADAVLWAERGFTFEHGTSTPGAWAAAAAYRDGGDWLADVVGYLDGSRLLLAELLAARLPEIGYRPPAGTYLAWLDCRGLFAARGIEENPADFFLERGRVLLTDGAACGDAGQGHVRLNFATPRPILAEMVRRLADAVNGR</sequence>
<comment type="caution">
    <text evidence="7">The sequence shown here is derived from an EMBL/GenBank/DDBJ whole genome shotgun (WGS) entry which is preliminary data.</text>
</comment>
<keyword evidence="7" id="KW-0808">Transferase</keyword>
<dbReference type="Proteomes" id="UP000460272">
    <property type="component" value="Unassembled WGS sequence"/>
</dbReference>
<keyword evidence="4" id="KW-0456">Lyase</keyword>
<keyword evidence="8" id="KW-1185">Reference proteome</keyword>
<dbReference type="GO" id="GO:0047804">
    <property type="term" value="F:cysteine-S-conjugate beta-lyase activity"/>
    <property type="evidence" value="ECO:0007669"/>
    <property type="project" value="UniProtKB-EC"/>
</dbReference>
<dbReference type="InterPro" id="IPR015421">
    <property type="entry name" value="PyrdxlP-dep_Trfase_major"/>
</dbReference>
<keyword evidence="7" id="KW-0032">Aminotransferase</keyword>
<dbReference type="InterPro" id="IPR015424">
    <property type="entry name" value="PyrdxlP-dep_Trfase"/>
</dbReference>
<dbReference type="OrthoDB" id="3224382at2"/>
<evidence type="ECO:0000256" key="5">
    <source>
        <dbReference type="ARBA" id="ARBA00037974"/>
    </source>
</evidence>
<gene>
    <name evidence="7" type="ORF">EAS64_21455</name>
</gene>
<dbReference type="Pfam" id="PF00155">
    <property type="entry name" value="Aminotran_1_2"/>
    <property type="match status" value="1"/>
</dbReference>
<evidence type="ECO:0000256" key="1">
    <source>
        <dbReference type="ARBA" id="ARBA00001933"/>
    </source>
</evidence>
<name>A0A6P2BVS6_9ACTN</name>
<evidence type="ECO:0000313" key="8">
    <source>
        <dbReference type="Proteomes" id="UP000460272"/>
    </source>
</evidence>
<dbReference type="InterPro" id="IPR051798">
    <property type="entry name" value="Class-II_PLP-Dep_Aminotrans"/>
</dbReference>
<accession>A0A6P2BVS6</accession>
<evidence type="ECO:0000313" key="7">
    <source>
        <dbReference type="EMBL" id="TVZ03028.1"/>
    </source>
</evidence>
<keyword evidence="3" id="KW-0663">Pyridoxal phosphate</keyword>
<dbReference type="InterPro" id="IPR004839">
    <property type="entry name" value="Aminotransferase_I/II_large"/>
</dbReference>